<protein>
    <submittedName>
        <fullName evidence="1">Uncharacterized protein</fullName>
    </submittedName>
</protein>
<evidence type="ECO:0000313" key="1">
    <source>
        <dbReference type="EMBL" id="OXC75530.1"/>
    </source>
</evidence>
<gene>
    <name evidence="1" type="ORF">BSU04_26615</name>
</gene>
<organism evidence="1 2">
    <name type="scientific">Caballeronia sordidicola</name>
    <name type="common">Burkholderia sordidicola</name>
    <dbReference type="NCBI Taxonomy" id="196367"/>
    <lineage>
        <taxon>Bacteria</taxon>
        <taxon>Pseudomonadati</taxon>
        <taxon>Pseudomonadota</taxon>
        <taxon>Betaproteobacteria</taxon>
        <taxon>Burkholderiales</taxon>
        <taxon>Burkholderiaceae</taxon>
        <taxon>Caballeronia</taxon>
    </lineage>
</organism>
<reference evidence="2" key="1">
    <citation type="submission" date="2017-01" db="EMBL/GenBank/DDBJ databases">
        <title>Genome Analysis of Deinococcus marmoris KOPRI26562.</title>
        <authorList>
            <person name="Kim J.H."/>
            <person name="Oh H.-M."/>
        </authorList>
    </citation>
    <scope>NUCLEOTIDE SEQUENCE [LARGE SCALE GENOMIC DNA]</scope>
    <source>
        <strain evidence="2">PAMC 26633</strain>
    </source>
</reference>
<proteinExistence type="predicted"/>
<name>A0A226WXN7_CABSO</name>
<sequence length="40" mass="4528">MQLLSCSGKYCHFAASRDFFGRGLQGFPVHVSQRLRGLRT</sequence>
<comment type="caution">
    <text evidence="1">The sequence shown here is derived from an EMBL/GenBank/DDBJ whole genome shotgun (WGS) entry which is preliminary data.</text>
</comment>
<dbReference type="EMBL" id="MTHB01000170">
    <property type="protein sequence ID" value="OXC75530.1"/>
    <property type="molecule type" value="Genomic_DNA"/>
</dbReference>
<dbReference type="Proteomes" id="UP000214720">
    <property type="component" value="Unassembled WGS sequence"/>
</dbReference>
<dbReference type="AlphaFoldDB" id="A0A226WXN7"/>
<accession>A0A226WXN7</accession>
<evidence type="ECO:0000313" key="2">
    <source>
        <dbReference type="Proteomes" id="UP000214720"/>
    </source>
</evidence>